<dbReference type="EMBL" id="FNSO01000003">
    <property type="protein sequence ID" value="SEB43715.1"/>
    <property type="molecule type" value="Genomic_DNA"/>
</dbReference>
<dbReference type="STRING" id="208445.SAMN04489727_1737"/>
<evidence type="ECO:0000313" key="2">
    <source>
        <dbReference type="Proteomes" id="UP000199622"/>
    </source>
</evidence>
<reference evidence="2" key="1">
    <citation type="submission" date="2016-10" db="EMBL/GenBank/DDBJ databases">
        <authorList>
            <person name="Varghese N."/>
            <person name="Submissions S."/>
        </authorList>
    </citation>
    <scope>NUCLEOTIDE SEQUENCE [LARGE SCALE GENOMIC DNA]</scope>
    <source>
        <strain evidence="2">DSM 44544</strain>
    </source>
</reference>
<evidence type="ECO:0000313" key="1">
    <source>
        <dbReference type="EMBL" id="SEB43715.1"/>
    </source>
</evidence>
<name>A0A1H4JCB0_9PSEU</name>
<keyword evidence="2" id="KW-1185">Reference proteome</keyword>
<accession>A0A1H4JCB0</accession>
<protein>
    <submittedName>
        <fullName evidence="1">Uncharacterized protein</fullName>
    </submittedName>
</protein>
<dbReference type="Proteomes" id="UP000199622">
    <property type="component" value="Unassembled WGS sequence"/>
</dbReference>
<dbReference type="RefSeq" id="WP_091305290.1">
    <property type="nucleotide sequence ID" value="NZ_FNSO01000003.1"/>
</dbReference>
<organism evidence="1 2">
    <name type="scientific">Amycolatopsis tolypomycina</name>
    <dbReference type="NCBI Taxonomy" id="208445"/>
    <lineage>
        <taxon>Bacteria</taxon>
        <taxon>Bacillati</taxon>
        <taxon>Actinomycetota</taxon>
        <taxon>Actinomycetes</taxon>
        <taxon>Pseudonocardiales</taxon>
        <taxon>Pseudonocardiaceae</taxon>
        <taxon>Amycolatopsis</taxon>
    </lineage>
</organism>
<proteinExistence type="predicted"/>
<gene>
    <name evidence="1" type="ORF">SAMN04489727_1737</name>
</gene>
<sequence>MNDRHIIARTVTARADGQLADDALLIHNAAVNYGHDEMAADTLAQYENSIGNLYLDAVAEAAAAGVQLDMATAPGPRCPRHPYYLDRSHGGWGCPICL</sequence>
<dbReference type="AlphaFoldDB" id="A0A1H4JCB0"/>